<accession>A0A2P2QH98</accession>
<dbReference type="AlphaFoldDB" id="A0A2P2QH98"/>
<proteinExistence type="predicted"/>
<protein>
    <submittedName>
        <fullName evidence="2">Uncharacterized protein</fullName>
    </submittedName>
</protein>
<dbReference type="EMBL" id="GGEC01085899">
    <property type="protein sequence ID" value="MBX66383.1"/>
    <property type="molecule type" value="Transcribed_RNA"/>
</dbReference>
<reference evidence="2" key="1">
    <citation type="submission" date="2018-02" db="EMBL/GenBank/DDBJ databases">
        <title>Rhizophora mucronata_Transcriptome.</title>
        <authorList>
            <person name="Meera S.P."/>
            <person name="Sreeshan A."/>
            <person name="Augustine A."/>
        </authorList>
    </citation>
    <scope>NUCLEOTIDE SEQUENCE</scope>
    <source>
        <tissue evidence="2">Leaf</tissue>
    </source>
</reference>
<sequence>MVELKSSFREYLAHLGRILIGVDQKHESSQRDQEMNVSCRSQRHHF</sequence>
<organism evidence="2">
    <name type="scientific">Rhizophora mucronata</name>
    <name type="common">Asiatic mangrove</name>
    <dbReference type="NCBI Taxonomy" id="61149"/>
    <lineage>
        <taxon>Eukaryota</taxon>
        <taxon>Viridiplantae</taxon>
        <taxon>Streptophyta</taxon>
        <taxon>Embryophyta</taxon>
        <taxon>Tracheophyta</taxon>
        <taxon>Spermatophyta</taxon>
        <taxon>Magnoliopsida</taxon>
        <taxon>eudicotyledons</taxon>
        <taxon>Gunneridae</taxon>
        <taxon>Pentapetalae</taxon>
        <taxon>rosids</taxon>
        <taxon>fabids</taxon>
        <taxon>Malpighiales</taxon>
        <taxon>Rhizophoraceae</taxon>
        <taxon>Rhizophora</taxon>
    </lineage>
</organism>
<name>A0A2P2QH98_RHIMU</name>
<evidence type="ECO:0000256" key="1">
    <source>
        <dbReference type="SAM" id="MobiDB-lite"/>
    </source>
</evidence>
<feature type="compositionally biased region" description="Basic and acidic residues" evidence="1">
    <location>
        <begin position="24"/>
        <end position="34"/>
    </location>
</feature>
<evidence type="ECO:0000313" key="2">
    <source>
        <dbReference type="EMBL" id="MBX66383.1"/>
    </source>
</evidence>
<feature type="region of interest" description="Disordered" evidence="1">
    <location>
        <begin position="24"/>
        <end position="46"/>
    </location>
</feature>